<dbReference type="Proteomes" id="UP000095401">
    <property type="component" value="Chromosome"/>
</dbReference>
<evidence type="ECO:0000259" key="1">
    <source>
        <dbReference type="Pfam" id="PF08369"/>
    </source>
</evidence>
<dbReference type="InterPro" id="IPR013580">
    <property type="entry name" value="LI-POR_suB-like_C"/>
</dbReference>
<dbReference type="InterPro" id="IPR042298">
    <property type="entry name" value="P-CP_red_C"/>
</dbReference>
<proteinExistence type="predicted"/>
<dbReference type="GO" id="GO:0016491">
    <property type="term" value="F:oxidoreductase activity"/>
    <property type="evidence" value="ECO:0007669"/>
    <property type="project" value="InterPro"/>
</dbReference>
<dbReference type="EMBL" id="CP017415">
    <property type="protein sequence ID" value="AOU99829.1"/>
    <property type="molecule type" value="Genomic_DNA"/>
</dbReference>
<dbReference type="Pfam" id="PF08369">
    <property type="entry name" value="PCP_red"/>
    <property type="match status" value="1"/>
</dbReference>
<organism evidence="2 3">
    <name type="scientific">Acidihalobacter yilgarnensis</name>
    <dbReference type="NCBI Taxonomy" id="2819280"/>
    <lineage>
        <taxon>Bacteria</taxon>
        <taxon>Pseudomonadati</taxon>
        <taxon>Pseudomonadota</taxon>
        <taxon>Gammaproteobacteria</taxon>
        <taxon>Chromatiales</taxon>
        <taxon>Ectothiorhodospiraceae</taxon>
        <taxon>Acidihalobacter</taxon>
    </lineage>
</organism>
<evidence type="ECO:0000313" key="2">
    <source>
        <dbReference type="EMBL" id="AOU99829.1"/>
    </source>
</evidence>
<name>A0A1D8ITL6_9GAMM</name>
<dbReference type="KEGG" id="aprs:BI364_16375"/>
<sequence length="57" mass="6254">MKDETLPWDDAALLRLEKMPSFVRSMAKGKIEKAAKEAGESRVTVAFLDASKGKLMG</sequence>
<gene>
    <name evidence="2" type="ORF">BI364_16375</name>
</gene>
<dbReference type="GO" id="GO:0015979">
    <property type="term" value="P:photosynthesis"/>
    <property type="evidence" value="ECO:0007669"/>
    <property type="project" value="InterPro"/>
</dbReference>
<dbReference type="AlphaFoldDB" id="A0A1D8ITL6"/>
<feature type="domain" description="Light-independent protochlorophyllide reductase subunit B-like C-terminal" evidence="1">
    <location>
        <begin position="8"/>
        <end position="51"/>
    </location>
</feature>
<protein>
    <submittedName>
        <fullName evidence="2">Protochlorophyllide oxidoreductase</fullName>
    </submittedName>
</protein>
<accession>A0A1D8ITL6</accession>
<evidence type="ECO:0000313" key="3">
    <source>
        <dbReference type="Proteomes" id="UP000095401"/>
    </source>
</evidence>
<dbReference type="GO" id="GO:0015995">
    <property type="term" value="P:chlorophyll biosynthetic process"/>
    <property type="evidence" value="ECO:0007669"/>
    <property type="project" value="InterPro"/>
</dbReference>
<dbReference type="Gene3D" id="1.10.8.550">
    <property type="entry name" value="Proto-chlorophyllide reductase 57 kD subunit B"/>
    <property type="match status" value="1"/>
</dbReference>
<keyword evidence="3" id="KW-1185">Reference proteome</keyword>
<reference evidence="3" key="1">
    <citation type="submission" date="2016-09" db="EMBL/GenBank/DDBJ databases">
        <title>Acidihalobacter prosperus F5.</title>
        <authorList>
            <person name="Khaleque H.N."/>
            <person name="Ramsay J.P."/>
            <person name="Kaksonen A.H."/>
            <person name="Boxall N.J."/>
            <person name="Watkin E.L.J."/>
        </authorList>
    </citation>
    <scope>NUCLEOTIDE SEQUENCE [LARGE SCALE GENOMIC DNA]</scope>
    <source>
        <strain evidence="3">F5</strain>
    </source>
</reference>